<keyword evidence="1" id="KW-1133">Transmembrane helix</keyword>
<evidence type="ECO:0000256" key="1">
    <source>
        <dbReference type="SAM" id="Phobius"/>
    </source>
</evidence>
<dbReference type="Proteomes" id="UP001076655">
    <property type="component" value="Unassembled WGS sequence"/>
</dbReference>
<comment type="caution">
    <text evidence="2">The sequence shown here is derived from an EMBL/GenBank/DDBJ whole genome shotgun (WGS) entry which is preliminary data.</text>
</comment>
<reference evidence="2" key="1">
    <citation type="submission" date="2022-08" db="EMBL/GenBank/DDBJ databases">
        <authorList>
            <person name="Dale J.L."/>
        </authorList>
    </citation>
    <scope>NUCLEOTIDE SEQUENCE</scope>
    <source>
        <strain evidence="2">2022EL-00758</strain>
    </source>
</reference>
<gene>
    <name evidence="2" type="ORF">N0392_09705</name>
</gene>
<dbReference type="RefSeq" id="WP_267785487.1">
    <property type="nucleotide sequence ID" value="NZ_CP148043.1"/>
</dbReference>
<evidence type="ECO:0000313" key="3">
    <source>
        <dbReference type="Proteomes" id="UP001076655"/>
    </source>
</evidence>
<keyword evidence="1" id="KW-0812">Transmembrane</keyword>
<evidence type="ECO:0000313" key="2">
    <source>
        <dbReference type="EMBL" id="MCY0789959.1"/>
    </source>
</evidence>
<proteinExistence type="predicted"/>
<protein>
    <submittedName>
        <fullName evidence="2">Uncharacterized protein</fullName>
    </submittedName>
</protein>
<name>A0A9Q4GR27_MORMO</name>
<accession>A0A9Q4GR27</accession>
<feature type="transmembrane region" description="Helical" evidence="1">
    <location>
        <begin position="44"/>
        <end position="65"/>
    </location>
</feature>
<dbReference type="AlphaFoldDB" id="A0A9Q4GR27"/>
<dbReference type="EMBL" id="JAPNMI010000004">
    <property type="protein sequence ID" value="MCY0789959.1"/>
    <property type="molecule type" value="Genomic_DNA"/>
</dbReference>
<sequence>MLKMLVPRCRDETVAGSGAIVAAAVIGLSVQSMTGLCAVSVKEVFFNGGFGLMCLSAVFVVRPAVSTQAL</sequence>
<feature type="transmembrane region" description="Helical" evidence="1">
    <location>
        <begin position="12"/>
        <end position="32"/>
    </location>
</feature>
<organism evidence="2 3">
    <name type="scientific">Morganella morganii</name>
    <name type="common">Proteus morganii</name>
    <dbReference type="NCBI Taxonomy" id="582"/>
    <lineage>
        <taxon>Bacteria</taxon>
        <taxon>Pseudomonadati</taxon>
        <taxon>Pseudomonadota</taxon>
        <taxon>Gammaproteobacteria</taxon>
        <taxon>Enterobacterales</taxon>
        <taxon>Morganellaceae</taxon>
        <taxon>Morganella</taxon>
    </lineage>
</organism>
<keyword evidence="1" id="KW-0472">Membrane</keyword>